<proteinExistence type="predicted"/>
<dbReference type="Proteomes" id="UP000297245">
    <property type="component" value="Unassembled WGS sequence"/>
</dbReference>
<gene>
    <name evidence="2" type="ORF">K435DRAFT_872410</name>
</gene>
<dbReference type="AlphaFoldDB" id="A0A4S8L1N2"/>
<keyword evidence="3" id="KW-1185">Reference proteome</keyword>
<evidence type="ECO:0000313" key="2">
    <source>
        <dbReference type="EMBL" id="THU82342.1"/>
    </source>
</evidence>
<dbReference type="OrthoDB" id="3245657at2759"/>
<evidence type="ECO:0000313" key="3">
    <source>
        <dbReference type="Proteomes" id="UP000297245"/>
    </source>
</evidence>
<name>A0A4S8L1N2_DENBC</name>
<organism evidence="2 3">
    <name type="scientific">Dendrothele bispora (strain CBS 962.96)</name>
    <dbReference type="NCBI Taxonomy" id="1314807"/>
    <lineage>
        <taxon>Eukaryota</taxon>
        <taxon>Fungi</taxon>
        <taxon>Dikarya</taxon>
        <taxon>Basidiomycota</taxon>
        <taxon>Agaricomycotina</taxon>
        <taxon>Agaricomycetes</taxon>
        <taxon>Agaricomycetidae</taxon>
        <taxon>Agaricales</taxon>
        <taxon>Agaricales incertae sedis</taxon>
        <taxon>Dendrothele</taxon>
    </lineage>
</organism>
<sequence>MSFYIDGVLSGTFVKQAPGEQGYDYHVPVYVNESLSPGQHDFLLQNGHVNGTKSLVLLDSIVYSFDDGLDSTSSSSSSGSSGVTKTPSSVLNPSSSSDSTNPSPSPSSGNANSASLGKGKDGIMPLTSLVLLLALSLVDTFLFGF</sequence>
<feature type="compositionally biased region" description="Low complexity" evidence="1">
    <location>
        <begin position="68"/>
        <end position="115"/>
    </location>
</feature>
<feature type="region of interest" description="Disordered" evidence="1">
    <location>
        <begin position="68"/>
        <end position="116"/>
    </location>
</feature>
<accession>A0A4S8L1N2</accession>
<reference evidence="2 3" key="1">
    <citation type="journal article" date="2019" name="Nat. Ecol. Evol.">
        <title>Megaphylogeny resolves global patterns of mushroom evolution.</title>
        <authorList>
            <person name="Varga T."/>
            <person name="Krizsan K."/>
            <person name="Foldi C."/>
            <person name="Dima B."/>
            <person name="Sanchez-Garcia M."/>
            <person name="Sanchez-Ramirez S."/>
            <person name="Szollosi G.J."/>
            <person name="Szarkandi J.G."/>
            <person name="Papp V."/>
            <person name="Albert L."/>
            <person name="Andreopoulos W."/>
            <person name="Angelini C."/>
            <person name="Antonin V."/>
            <person name="Barry K.W."/>
            <person name="Bougher N.L."/>
            <person name="Buchanan P."/>
            <person name="Buyck B."/>
            <person name="Bense V."/>
            <person name="Catcheside P."/>
            <person name="Chovatia M."/>
            <person name="Cooper J."/>
            <person name="Damon W."/>
            <person name="Desjardin D."/>
            <person name="Finy P."/>
            <person name="Geml J."/>
            <person name="Haridas S."/>
            <person name="Hughes K."/>
            <person name="Justo A."/>
            <person name="Karasinski D."/>
            <person name="Kautmanova I."/>
            <person name="Kiss B."/>
            <person name="Kocsube S."/>
            <person name="Kotiranta H."/>
            <person name="LaButti K.M."/>
            <person name="Lechner B.E."/>
            <person name="Liimatainen K."/>
            <person name="Lipzen A."/>
            <person name="Lukacs Z."/>
            <person name="Mihaltcheva S."/>
            <person name="Morgado L.N."/>
            <person name="Niskanen T."/>
            <person name="Noordeloos M.E."/>
            <person name="Ohm R.A."/>
            <person name="Ortiz-Santana B."/>
            <person name="Ovrebo C."/>
            <person name="Racz N."/>
            <person name="Riley R."/>
            <person name="Savchenko A."/>
            <person name="Shiryaev A."/>
            <person name="Soop K."/>
            <person name="Spirin V."/>
            <person name="Szebenyi C."/>
            <person name="Tomsovsky M."/>
            <person name="Tulloss R.E."/>
            <person name="Uehling J."/>
            <person name="Grigoriev I.V."/>
            <person name="Vagvolgyi C."/>
            <person name="Papp T."/>
            <person name="Martin F.M."/>
            <person name="Miettinen O."/>
            <person name="Hibbett D.S."/>
            <person name="Nagy L.G."/>
        </authorList>
    </citation>
    <scope>NUCLEOTIDE SEQUENCE [LARGE SCALE GENOMIC DNA]</scope>
    <source>
        <strain evidence="2 3">CBS 962.96</strain>
    </source>
</reference>
<dbReference type="EMBL" id="ML179739">
    <property type="protein sequence ID" value="THU82342.1"/>
    <property type="molecule type" value="Genomic_DNA"/>
</dbReference>
<evidence type="ECO:0000256" key="1">
    <source>
        <dbReference type="SAM" id="MobiDB-lite"/>
    </source>
</evidence>
<protein>
    <submittedName>
        <fullName evidence="2">Uncharacterized protein</fullName>
    </submittedName>
</protein>